<dbReference type="InterPro" id="IPR043769">
    <property type="entry name" value="DUF5715"/>
</dbReference>
<gene>
    <name evidence="2" type="ORF">AVDCRST_MAG89-2820</name>
</gene>
<organism evidence="2">
    <name type="scientific">uncultured Gemmatimonadota bacterium</name>
    <dbReference type="NCBI Taxonomy" id="203437"/>
    <lineage>
        <taxon>Bacteria</taxon>
        <taxon>Pseudomonadati</taxon>
        <taxon>Gemmatimonadota</taxon>
        <taxon>environmental samples</taxon>
    </lineage>
</organism>
<feature type="signal peptide" evidence="1">
    <location>
        <begin position="1"/>
        <end position="23"/>
    </location>
</feature>
<name>A0A6J4LZQ3_9BACT</name>
<dbReference type="AlphaFoldDB" id="A0A6J4LZQ3"/>
<feature type="chain" id="PRO_5026883781" description="Peptidase M15A C-terminal domain-containing protein" evidence="1">
    <location>
        <begin position="24"/>
        <end position="180"/>
    </location>
</feature>
<keyword evidence="1" id="KW-0732">Signal</keyword>
<evidence type="ECO:0000313" key="2">
    <source>
        <dbReference type="EMBL" id="CAA9345237.1"/>
    </source>
</evidence>
<dbReference type="InterPro" id="IPR009045">
    <property type="entry name" value="Zn_M74/Hedgehog-like"/>
</dbReference>
<reference evidence="2" key="1">
    <citation type="submission" date="2020-02" db="EMBL/GenBank/DDBJ databases">
        <authorList>
            <person name="Meier V. D."/>
        </authorList>
    </citation>
    <scope>NUCLEOTIDE SEQUENCE</scope>
    <source>
        <strain evidence="2">AVDCRST_MAG89</strain>
    </source>
</reference>
<dbReference type="SUPFAM" id="SSF55166">
    <property type="entry name" value="Hedgehog/DD-peptidase"/>
    <property type="match status" value="1"/>
</dbReference>
<evidence type="ECO:0008006" key="3">
    <source>
        <dbReference type="Google" id="ProtNLM"/>
    </source>
</evidence>
<sequence>MKMLRVLSAAGIAGTLAATPAHAVEPTLRGSPSSMVRQHEVAKASDYSFLRDAAEVKRLAEAGYLRRVKPTDDFRLANVSHPYARPEVVTFIERLSAQYREACNERLVVTSLTRPVGNQPSNAHKLSVHPAGMAVDLRISRDADCRAWLEGTLLALESRSVLDVTRERNPPHYHIAVFPG</sequence>
<dbReference type="Pfam" id="PF18979">
    <property type="entry name" value="DUF5715"/>
    <property type="match status" value="1"/>
</dbReference>
<dbReference type="EMBL" id="CADCTV010000590">
    <property type="protein sequence ID" value="CAA9345237.1"/>
    <property type="molecule type" value="Genomic_DNA"/>
</dbReference>
<protein>
    <recommendedName>
        <fullName evidence="3">Peptidase M15A C-terminal domain-containing protein</fullName>
    </recommendedName>
</protein>
<evidence type="ECO:0000256" key="1">
    <source>
        <dbReference type="SAM" id="SignalP"/>
    </source>
</evidence>
<feature type="non-terminal residue" evidence="2">
    <location>
        <position position="180"/>
    </location>
</feature>
<accession>A0A6J4LZQ3</accession>
<proteinExistence type="predicted"/>